<dbReference type="PANTHER" id="PTHR33969:SF2">
    <property type="entry name" value="SEGREGATION AND CONDENSATION PROTEIN A"/>
    <property type="match status" value="1"/>
</dbReference>
<protein>
    <recommendedName>
        <fullName evidence="2">Segregation and condensation protein A</fullName>
    </recommendedName>
</protein>
<sequence length="246" mass="28245">MPYYIELDLFQGPLDLLLILLKEEDIPLYAISVAEITASWICLREGEKDIEDLEEFLLLAAEILALKARLLLHRPEEGQLEEEAQGEETTWLELSRKLEEYRPYQEAAHRLAELGERAALIFTKPLDPSAVTAALARIDPLAGITLLDLHQAIKSVLLRFERAKETYPAVRSLYQPRITLLTQQRLILRRLNQVKGKLTFSSFFTSHPSRLEVATTFLALLELARRGRVHIYQREAFGEIEVWLKG</sequence>
<evidence type="ECO:0000256" key="2">
    <source>
        <dbReference type="ARBA" id="ARBA00044777"/>
    </source>
</evidence>
<reference evidence="3 4" key="1">
    <citation type="submission" date="2017-04" db="EMBL/GenBank/DDBJ databases">
        <authorList>
            <person name="Afonso C.L."/>
            <person name="Miller P.J."/>
            <person name="Scott M.A."/>
            <person name="Spackman E."/>
            <person name="Goraichik I."/>
            <person name="Dimitrov K.M."/>
            <person name="Suarez D.L."/>
            <person name="Swayne D.E."/>
        </authorList>
    </citation>
    <scope>NUCLEOTIDE SEQUENCE [LARGE SCALE GENOMIC DNA]</scope>
    <source>
        <strain evidence="3 4">ToBE</strain>
    </source>
</reference>
<evidence type="ECO:0000256" key="1">
    <source>
        <dbReference type="ARBA" id="ARBA00022829"/>
    </source>
</evidence>
<dbReference type="OrthoDB" id="9811016at2"/>
<evidence type="ECO:0000313" key="4">
    <source>
        <dbReference type="Proteomes" id="UP000192569"/>
    </source>
</evidence>
<dbReference type="Proteomes" id="UP000192569">
    <property type="component" value="Chromosome I"/>
</dbReference>
<organism evidence="3 4">
    <name type="scientific">Thermanaeromonas toyohensis ToBE</name>
    <dbReference type="NCBI Taxonomy" id="698762"/>
    <lineage>
        <taxon>Bacteria</taxon>
        <taxon>Bacillati</taxon>
        <taxon>Bacillota</taxon>
        <taxon>Clostridia</taxon>
        <taxon>Neomoorellales</taxon>
        <taxon>Neomoorellaceae</taxon>
        <taxon>Thermanaeromonas</taxon>
    </lineage>
</organism>
<dbReference type="Gene3D" id="1.10.10.580">
    <property type="entry name" value="Structural maintenance of chromosome 1. Chain E"/>
    <property type="match status" value="1"/>
</dbReference>
<accession>A0A1W1VYI4</accession>
<dbReference type="InterPro" id="IPR023093">
    <property type="entry name" value="ScpA-like_C"/>
</dbReference>
<dbReference type="AlphaFoldDB" id="A0A1W1VYI4"/>
<evidence type="ECO:0000313" key="3">
    <source>
        <dbReference type="EMBL" id="SMB98449.1"/>
    </source>
</evidence>
<dbReference type="InterPro" id="IPR003768">
    <property type="entry name" value="ScpA"/>
</dbReference>
<dbReference type="RefSeq" id="WP_084665881.1">
    <property type="nucleotide sequence ID" value="NZ_LT838272.1"/>
</dbReference>
<dbReference type="GO" id="GO:0007059">
    <property type="term" value="P:chromosome segregation"/>
    <property type="evidence" value="ECO:0007669"/>
    <property type="project" value="UniProtKB-KW"/>
</dbReference>
<proteinExistence type="predicted"/>
<gene>
    <name evidence="3" type="ORF">SAMN00808754_2339</name>
</gene>
<dbReference type="Gene3D" id="6.10.250.2410">
    <property type="match status" value="1"/>
</dbReference>
<keyword evidence="4" id="KW-1185">Reference proteome</keyword>
<dbReference type="EMBL" id="LT838272">
    <property type="protein sequence ID" value="SMB98449.1"/>
    <property type="molecule type" value="Genomic_DNA"/>
</dbReference>
<dbReference type="Pfam" id="PF02616">
    <property type="entry name" value="SMC_ScpA"/>
    <property type="match status" value="1"/>
</dbReference>
<dbReference type="PANTHER" id="PTHR33969">
    <property type="entry name" value="SEGREGATION AND CONDENSATION PROTEIN A"/>
    <property type="match status" value="1"/>
</dbReference>
<dbReference type="STRING" id="698762.SAMN00808754_2339"/>
<name>A0A1W1VYI4_9FIRM</name>
<keyword evidence="1" id="KW-0159">Chromosome partition</keyword>